<evidence type="ECO:0000256" key="4">
    <source>
        <dbReference type="ARBA" id="ARBA00022741"/>
    </source>
</evidence>
<feature type="binding site" evidence="7">
    <location>
        <position position="87"/>
    </location>
    <ligand>
        <name>ATP</name>
        <dbReference type="ChEBI" id="CHEBI:30616"/>
    </ligand>
</feature>
<evidence type="ECO:0000256" key="5">
    <source>
        <dbReference type="ARBA" id="ARBA00022777"/>
    </source>
</evidence>
<dbReference type="InterPro" id="IPR017441">
    <property type="entry name" value="Protein_kinase_ATP_BS"/>
</dbReference>
<dbReference type="PROSITE" id="PS00108">
    <property type="entry name" value="PROTEIN_KINASE_ST"/>
    <property type="match status" value="1"/>
</dbReference>
<dbReference type="GO" id="GO:0005524">
    <property type="term" value="F:ATP binding"/>
    <property type="evidence" value="ECO:0007669"/>
    <property type="project" value="UniProtKB-UniRule"/>
</dbReference>
<dbReference type="OrthoDB" id="9762169at2"/>
<feature type="transmembrane region" description="Helical" evidence="9">
    <location>
        <begin position="397"/>
        <end position="421"/>
    </location>
</feature>
<keyword evidence="9" id="KW-0812">Transmembrane</keyword>
<evidence type="ECO:0000256" key="1">
    <source>
        <dbReference type="ARBA" id="ARBA00012513"/>
    </source>
</evidence>
<dbReference type="EMBL" id="DMNG01000261">
    <property type="protein sequence ID" value="HAN25837.1"/>
    <property type="molecule type" value="Genomic_DNA"/>
</dbReference>
<dbReference type="GO" id="GO:0004674">
    <property type="term" value="F:protein serine/threonine kinase activity"/>
    <property type="evidence" value="ECO:0007669"/>
    <property type="project" value="UniProtKB-KW"/>
</dbReference>
<evidence type="ECO:0000256" key="6">
    <source>
        <dbReference type="ARBA" id="ARBA00022840"/>
    </source>
</evidence>
<feature type="domain" description="Protein kinase" evidence="10">
    <location>
        <begin position="58"/>
        <end position="318"/>
    </location>
</feature>
<dbReference type="SUPFAM" id="SSF56112">
    <property type="entry name" value="Protein kinase-like (PK-like)"/>
    <property type="match status" value="1"/>
</dbReference>
<dbReference type="InterPro" id="IPR008271">
    <property type="entry name" value="Ser/Thr_kinase_AS"/>
</dbReference>
<dbReference type="AlphaFoldDB" id="A0A3C1KGM6"/>
<evidence type="ECO:0000256" key="7">
    <source>
        <dbReference type="PROSITE-ProRule" id="PRU10141"/>
    </source>
</evidence>
<evidence type="ECO:0000313" key="11">
    <source>
        <dbReference type="EMBL" id="HAN25837.1"/>
    </source>
</evidence>
<evidence type="ECO:0000256" key="9">
    <source>
        <dbReference type="SAM" id="Phobius"/>
    </source>
</evidence>
<keyword evidence="9" id="KW-1133">Transmembrane helix</keyword>
<organism evidence="11 12">
    <name type="scientific">Microbacterium ginsengisoli</name>
    <dbReference type="NCBI Taxonomy" id="400772"/>
    <lineage>
        <taxon>Bacteria</taxon>
        <taxon>Bacillati</taxon>
        <taxon>Actinomycetota</taxon>
        <taxon>Actinomycetes</taxon>
        <taxon>Micrococcales</taxon>
        <taxon>Microbacteriaceae</taxon>
        <taxon>Microbacterium</taxon>
    </lineage>
</organism>
<sequence length="451" mass="47009">MARDAGGRPALSARAVVKHRGRRRGVCQHGGPEVIPVDDDTATAPLVPDLGVALSGRYVLEDVIGSGGYARVWRANDAQLGRTVAVKMFTLDGTDRSERSRVASETRLLASLAHPNLVTLYDAQIDAEPPYLVMEFIDGPNLRDTLVRTGAFSPARTADVAAQLAGALAVIHRRGIVHRDIKPANVLLRPAHTPGHPPLATLADFGIASLIDTTRVTATGTLVGTAAYLSPEQVKGAKPATPADVYSLGLLLLEVLTGAPAFAGATPHEALAIRLTRSPEIPAGIADGWRTLLDAMLQIEPEARPTAAHVADAALALMRGDDLSGATEVWSAVSGPVTVRPDGEPASAATDDAPQNLTALPTGAPTRPDLPPEPSAEATAPGQRRRAEAPRRRTSRWVVPAVVALIVVIGVVVVAIGFASAGPHPTVQPTMPAVPGDLGSHLQQLWTQVGG</sequence>
<dbReference type="PANTHER" id="PTHR43289:SF6">
    <property type="entry name" value="SERINE_THREONINE-PROTEIN KINASE NEKL-3"/>
    <property type="match status" value="1"/>
</dbReference>
<evidence type="ECO:0000256" key="3">
    <source>
        <dbReference type="ARBA" id="ARBA00022679"/>
    </source>
</evidence>
<dbReference type="Pfam" id="PF00069">
    <property type="entry name" value="Pkinase"/>
    <property type="match status" value="1"/>
</dbReference>
<accession>A0A3C1KGM6</accession>
<proteinExistence type="predicted"/>
<keyword evidence="6 7" id="KW-0067">ATP-binding</keyword>
<dbReference type="EC" id="2.7.11.1" evidence="1"/>
<evidence type="ECO:0000259" key="10">
    <source>
        <dbReference type="PROSITE" id="PS50011"/>
    </source>
</evidence>
<evidence type="ECO:0000256" key="2">
    <source>
        <dbReference type="ARBA" id="ARBA00022527"/>
    </source>
</evidence>
<dbReference type="Proteomes" id="UP000257479">
    <property type="component" value="Unassembled WGS sequence"/>
</dbReference>
<dbReference type="CDD" id="cd14014">
    <property type="entry name" value="STKc_PknB_like"/>
    <property type="match status" value="1"/>
</dbReference>
<dbReference type="PANTHER" id="PTHR43289">
    <property type="entry name" value="MITOGEN-ACTIVATED PROTEIN KINASE KINASE KINASE 20-RELATED"/>
    <property type="match status" value="1"/>
</dbReference>
<comment type="caution">
    <text evidence="11">The sequence shown here is derived from an EMBL/GenBank/DDBJ whole genome shotgun (WGS) entry which is preliminary data.</text>
</comment>
<feature type="region of interest" description="Disordered" evidence="8">
    <location>
        <begin position="335"/>
        <end position="393"/>
    </location>
</feature>
<evidence type="ECO:0000313" key="12">
    <source>
        <dbReference type="Proteomes" id="UP000257479"/>
    </source>
</evidence>
<keyword evidence="4 7" id="KW-0547">Nucleotide-binding</keyword>
<dbReference type="SMART" id="SM00220">
    <property type="entry name" value="S_TKc"/>
    <property type="match status" value="1"/>
</dbReference>
<dbReference type="Gene3D" id="1.10.510.10">
    <property type="entry name" value="Transferase(Phosphotransferase) domain 1"/>
    <property type="match status" value="1"/>
</dbReference>
<keyword evidence="5 11" id="KW-0418">Kinase</keyword>
<reference evidence="11 12" key="1">
    <citation type="journal article" date="2018" name="Nat. Biotechnol.">
        <title>A standardized bacterial taxonomy based on genome phylogeny substantially revises the tree of life.</title>
        <authorList>
            <person name="Parks D.H."/>
            <person name="Chuvochina M."/>
            <person name="Waite D.W."/>
            <person name="Rinke C."/>
            <person name="Skarshewski A."/>
            <person name="Chaumeil P.A."/>
            <person name="Hugenholtz P."/>
        </authorList>
    </citation>
    <scope>NUCLEOTIDE SEQUENCE [LARGE SCALE GENOMIC DNA]</scope>
    <source>
        <strain evidence="11">UBA9152</strain>
    </source>
</reference>
<dbReference type="InterPro" id="IPR000719">
    <property type="entry name" value="Prot_kinase_dom"/>
</dbReference>
<keyword evidence="2 11" id="KW-0723">Serine/threonine-protein kinase</keyword>
<evidence type="ECO:0000256" key="8">
    <source>
        <dbReference type="SAM" id="MobiDB-lite"/>
    </source>
</evidence>
<gene>
    <name evidence="11" type="ORF">DCP95_14905</name>
</gene>
<protein>
    <recommendedName>
        <fullName evidence="1">non-specific serine/threonine protein kinase</fullName>
        <ecNumber evidence="1">2.7.11.1</ecNumber>
    </recommendedName>
</protein>
<keyword evidence="3" id="KW-0808">Transferase</keyword>
<name>A0A3C1KGM6_9MICO</name>
<dbReference type="PROSITE" id="PS00107">
    <property type="entry name" value="PROTEIN_KINASE_ATP"/>
    <property type="match status" value="1"/>
</dbReference>
<keyword evidence="9" id="KW-0472">Membrane</keyword>
<dbReference type="InterPro" id="IPR011009">
    <property type="entry name" value="Kinase-like_dom_sf"/>
</dbReference>
<dbReference type="PROSITE" id="PS50011">
    <property type="entry name" value="PROTEIN_KINASE_DOM"/>
    <property type="match status" value="1"/>
</dbReference>